<dbReference type="Proteomes" id="UP000247569">
    <property type="component" value="Unassembled WGS sequence"/>
</dbReference>
<evidence type="ECO:0000313" key="1">
    <source>
        <dbReference type="EMBL" id="PXX56284.1"/>
    </source>
</evidence>
<name>A0A318JNV9_9NOCA</name>
<protein>
    <submittedName>
        <fullName evidence="1">Uncharacterized protein</fullName>
    </submittedName>
</protein>
<evidence type="ECO:0000313" key="2">
    <source>
        <dbReference type="Proteomes" id="UP000247569"/>
    </source>
</evidence>
<organism evidence="1 2">
    <name type="scientific">Nocardia tenerifensis</name>
    <dbReference type="NCBI Taxonomy" id="228006"/>
    <lineage>
        <taxon>Bacteria</taxon>
        <taxon>Bacillati</taxon>
        <taxon>Actinomycetota</taxon>
        <taxon>Actinomycetes</taxon>
        <taxon>Mycobacteriales</taxon>
        <taxon>Nocardiaceae</taxon>
        <taxon>Nocardia</taxon>
    </lineage>
</organism>
<accession>A0A318JNV9</accession>
<dbReference type="AlphaFoldDB" id="A0A318JNV9"/>
<keyword evidence="2" id="KW-1185">Reference proteome</keyword>
<sequence>MNQYCVRNRSQPCCAGWLALTQGLRGAGIEAEVFDRDPGIVARLQSYFSTRPPPTCS</sequence>
<gene>
    <name evidence="1" type="ORF">DFR70_12025</name>
</gene>
<dbReference type="EMBL" id="QJKF01000020">
    <property type="protein sequence ID" value="PXX56284.1"/>
    <property type="molecule type" value="Genomic_DNA"/>
</dbReference>
<comment type="caution">
    <text evidence="1">The sequence shown here is derived from an EMBL/GenBank/DDBJ whole genome shotgun (WGS) entry which is preliminary data.</text>
</comment>
<reference evidence="1 2" key="1">
    <citation type="submission" date="2018-05" db="EMBL/GenBank/DDBJ databases">
        <title>Genomic Encyclopedia of Type Strains, Phase IV (KMG-IV): sequencing the most valuable type-strain genomes for metagenomic binning, comparative biology and taxonomic classification.</title>
        <authorList>
            <person name="Goeker M."/>
        </authorList>
    </citation>
    <scope>NUCLEOTIDE SEQUENCE [LARGE SCALE GENOMIC DNA]</scope>
    <source>
        <strain evidence="1 2">DSM 44704</strain>
    </source>
</reference>
<proteinExistence type="predicted"/>